<evidence type="ECO:0000313" key="5">
    <source>
        <dbReference type="Proteomes" id="UP000319897"/>
    </source>
</evidence>
<dbReference type="CDD" id="cd04301">
    <property type="entry name" value="NAT_SF"/>
    <property type="match status" value="1"/>
</dbReference>
<feature type="domain" description="N-acetyltransferase" evidence="3">
    <location>
        <begin position="13"/>
        <end position="164"/>
    </location>
</feature>
<dbReference type="PROSITE" id="PS51186">
    <property type="entry name" value="GNAT"/>
    <property type="match status" value="1"/>
</dbReference>
<evidence type="ECO:0000259" key="3">
    <source>
        <dbReference type="PROSITE" id="PS51186"/>
    </source>
</evidence>
<keyword evidence="1 4" id="KW-0808">Transferase</keyword>
<evidence type="ECO:0000256" key="1">
    <source>
        <dbReference type="ARBA" id="ARBA00022679"/>
    </source>
</evidence>
<dbReference type="EMBL" id="VFSU01000011">
    <property type="protein sequence ID" value="TPE63983.1"/>
    <property type="molecule type" value="Genomic_DNA"/>
</dbReference>
<dbReference type="SUPFAM" id="SSF55729">
    <property type="entry name" value="Acyl-CoA N-acyltransferases (Nat)"/>
    <property type="match status" value="1"/>
</dbReference>
<dbReference type="AlphaFoldDB" id="A0A501XUG1"/>
<keyword evidence="5" id="KW-1185">Reference proteome</keyword>
<gene>
    <name evidence="4" type="ORF">FJQ54_03880</name>
</gene>
<dbReference type="Pfam" id="PF00583">
    <property type="entry name" value="Acetyltransf_1"/>
    <property type="match status" value="1"/>
</dbReference>
<reference evidence="4 5" key="1">
    <citation type="submission" date="2019-06" db="EMBL/GenBank/DDBJ databases">
        <authorList>
            <person name="Lee I."/>
            <person name="Jang G.I."/>
            <person name="Hwang C.Y."/>
        </authorList>
    </citation>
    <scope>NUCLEOTIDE SEQUENCE [LARGE SCALE GENOMIC DNA]</scope>
    <source>
        <strain evidence="4 5">PAMC 28131</strain>
    </source>
</reference>
<dbReference type="OrthoDB" id="9804026at2"/>
<dbReference type="InterPro" id="IPR016181">
    <property type="entry name" value="Acyl_CoA_acyltransferase"/>
</dbReference>
<name>A0A501XUG1_9SPHN</name>
<dbReference type="InterPro" id="IPR000182">
    <property type="entry name" value="GNAT_dom"/>
</dbReference>
<dbReference type="Gene3D" id="3.40.630.30">
    <property type="match status" value="1"/>
</dbReference>
<dbReference type="Proteomes" id="UP000319897">
    <property type="component" value="Unassembled WGS sequence"/>
</dbReference>
<accession>A0A501XUG1</accession>
<organism evidence="4 5">
    <name type="scientific">Sandaracinobacter neustonicus</name>
    <dbReference type="NCBI Taxonomy" id="1715348"/>
    <lineage>
        <taxon>Bacteria</taxon>
        <taxon>Pseudomonadati</taxon>
        <taxon>Pseudomonadota</taxon>
        <taxon>Alphaproteobacteria</taxon>
        <taxon>Sphingomonadales</taxon>
        <taxon>Sphingosinicellaceae</taxon>
        <taxon>Sandaracinobacter</taxon>
    </lineage>
</organism>
<comment type="caution">
    <text evidence="4">The sequence shown here is derived from an EMBL/GenBank/DDBJ whole genome shotgun (WGS) entry which is preliminary data.</text>
</comment>
<keyword evidence="2" id="KW-0012">Acyltransferase</keyword>
<protein>
    <submittedName>
        <fullName evidence="4">GNAT family N-acetyltransferase</fullName>
    </submittedName>
</protein>
<dbReference type="InterPro" id="IPR050832">
    <property type="entry name" value="Bact_Acetyltransf"/>
</dbReference>
<evidence type="ECO:0000256" key="2">
    <source>
        <dbReference type="ARBA" id="ARBA00023315"/>
    </source>
</evidence>
<dbReference type="PANTHER" id="PTHR43877">
    <property type="entry name" value="AMINOALKYLPHOSPHONATE N-ACETYLTRANSFERASE-RELATED-RELATED"/>
    <property type="match status" value="1"/>
</dbReference>
<dbReference type="GO" id="GO:0016747">
    <property type="term" value="F:acyltransferase activity, transferring groups other than amino-acyl groups"/>
    <property type="evidence" value="ECO:0007669"/>
    <property type="project" value="InterPro"/>
</dbReference>
<evidence type="ECO:0000313" key="4">
    <source>
        <dbReference type="EMBL" id="TPE63983.1"/>
    </source>
</evidence>
<proteinExistence type="predicted"/>
<dbReference type="RefSeq" id="WP_140927019.1">
    <property type="nucleotide sequence ID" value="NZ_VFSU01000011.1"/>
</dbReference>
<sequence length="164" mass="18031">MSVQPNLPEPDQLRWSEGGIVASPAVAALAASSFDPQYREAWTELQIANLLAGGNAWLDLCHAGQELVAFALNRQVLDEVELLLCAVSPAWRGRRIGLRMMEQVADSARKRGGKRLFLEVRQGNEAAMALYLSAGLRQEGRRPAYYRTVVGDSIDAITFASFLQ</sequence>